<dbReference type="OrthoDB" id="4041389at2"/>
<gene>
    <name evidence="1" type="ORF">GCM10017566_49370</name>
</gene>
<proteinExistence type="predicted"/>
<dbReference type="RefSeq" id="WP_145934428.1">
    <property type="nucleotide sequence ID" value="NZ_BNAV01000008.1"/>
</dbReference>
<accession>A0A8H9J2U2</accession>
<dbReference type="EMBL" id="BNAV01000008">
    <property type="protein sequence ID" value="GHF69781.1"/>
    <property type="molecule type" value="Genomic_DNA"/>
</dbReference>
<reference evidence="1" key="2">
    <citation type="submission" date="2020-09" db="EMBL/GenBank/DDBJ databases">
        <authorList>
            <person name="Sun Q."/>
            <person name="Zhou Y."/>
        </authorList>
    </citation>
    <scope>NUCLEOTIDE SEQUENCE</scope>
    <source>
        <strain evidence="1">CGMCC 4.7679</strain>
    </source>
</reference>
<evidence type="ECO:0000313" key="1">
    <source>
        <dbReference type="EMBL" id="GHF69781.1"/>
    </source>
</evidence>
<sequence length="346" mass="37678">MTPRTGELRTEFAAWLRQRRDGLTTGRRHDCEAALGLDDGCLAAFAEAPRVVATLPHASPNVFFPRAAVGWYARHLQRCDPTLFHLRVVLTHTNFSDLGWRPYAWWFLNPDRELVRHTLFTRNKKTKHVVVASQPPMDLVPGDATGADREAAELALHGANRAMSYLLLTATVERAAGLALPGRTLYVPLDALVRFALSEATGRWAPWISALLTTSTATRTLLPDGTLAPARRAEDAFVLDNPTNIALLALLSSVDIIGGAKMADYWAQITRRIDFACRTAALDVRPPHFRQLPEVDTRGLVAPAPSLAASLRTAGIGYSQGMALSEHGAFGDGVSPFAQEVSGATR</sequence>
<organism evidence="1 2">
    <name type="scientific">Amycolatopsis bartoniae</name>
    <dbReference type="NCBI Taxonomy" id="941986"/>
    <lineage>
        <taxon>Bacteria</taxon>
        <taxon>Bacillati</taxon>
        <taxon>Actinomycetota</taxon>
        <taxon>Actinomycetes</taxon>
        <taxon>Pseudonocardiales</taxon>
        <taxon>Pseudonocardiaceae</taxon>
        <taxon>Amycolatopsis</taxon>
    </lineage>
</organism>
<comment type="caution">
    <text evidence="1">The sequence shown here is derived from an EMBL/GenBank/DDBJ whole genome shotgun (WGS) entry which is preliminary data.</text>
</comment>
<reference evidence="1" key="1">
    <citation type="journal article" date="2014" name="Int. J. Syst. Evol. Microbiol.">
        <title>Complete genome sequence of Corynebacterium casei LMG S-19264T (=DSM 44701T), isolated from a smear-ripened cheese.</title>
        <authorList>
            <consortium name="US DOE Joint Genome Institute (JGI-PGF)"/>
            <person name="Walter F."/>
            <person name="Albersmeier A."/>
            <person name="Kalinowski J."/>
            <person name="Ruckert C."/>
        </authorList>
    </citation>
    <scope>NUCLEOTIDE SEQUENCE</scope>
    <source>
        <strain evidence="1">CGMCC 4.7679</strain>
    </source>
</reference>
<keyword evidence="2" id="KW-1185">Reference proteome</keyword>
<dbReference type="Proteomes" id="UP000658656">
    <property type="component" value="Unassembled WGS sequence"/>
</dbReference>
<evidence type="ECO:0000313" key="2">
    <source>
        <dbReference type="Proteomes" id="UP000658656"/>
    </source>
</evidence>
<name>A0A8H9J2U2_9PSEU</name>
<dbReference type="AlphaFoldDB" id="A0A8H9J2U2"/>
<protein>
    <submittedName>
        <fullName evidence="1">Uncharacterized protein</fullName>
    </submittedName>
</protein>